<organism evidence="1">
    <name type="scientific">marine sediment metagenome</name>
    <dbReference type="NCBI Taxonomy" id="412755"/>
    <lineage>
        <taxon>unclassified sequences</taxon>
        <taxon>metagenomes</taxon>
        <taxon>ecological metagenomes</taxon>
    </lineage>
</organism>
<comment type="caution">
    <text evidence="1">The sequence shown here is derived from an EMBL/GenBank/DDBJ whole genome shotgun (WGS) entry which is preliminary data.</text>
</comment>
<feature type="non-terminal residue" evidence="1">
    <location>
        <position position="41"/>
    </location>
</feature>
<reference evidence="1" key="1">
    <citation type="journal article" date="2015" name="Nature">
        <title>Complex archaea that bridge the gap between prokaryotes and eukaryotes.</title>
        <authorList>
            <person name="Spang A."/>
            <person name="Saw J.H."/>
            <person name="Jorgensen S.L."/>
            <person name="Zaremba-Niedzwiedzka K."/>
            <person name="Martijn J."/>
            <person name="Lind A.E."/>
            <person name="van Eijk R."/>
            <person name="Schleper C."/>
            <person name="Guy L."/>
            <person name="Ettema T.J."/>
        </authorList>
    </citation>
    <scope>NUCLEOTIDE SEQUENCE</scope>
</reference>
<gene>
    <name evidence="1" type="ORF">LCGC14_1875890</name>
</gene>
<proteinExistence type="predicted"/>
<accession>A0A0F9G3N0</accession>
<protein>
    <submittedName>
        <fullName evidence="1">Uncharacterized protein</fullName>
    </submittedName>
</protein>
<dbReference type="AlphaFoldDB" id="A0A0F9G3N0"/>
<evidence type="ECO:0000313" key="1">
    <source>
        <dbReference type="EMBL" id="KKL93314.1"/>
    </source>
</evidence>
<dbReference type="EMBL" id="LAZR01019222">
    <property type="protein sequence ID" value="KKL93314.1"/>
    <property type="molecule type" value="Genomic_DNA"/>
</dbReference>
<sequence length="41" mass="4732">MKELYSKYKIQKMNGKPIDPNAQYFVLRLDTDPAARAAMLT</sequence>
<name>A0A0F9G3N0_9ZZZZ</name>